<evidence type="ECO:0000256" key="3">
    <source>
        <dbReference type="ARBA" id="ARBA00022605"/>
    </source>
</evidence>
<accession>A0ABT2G2N3</accession>
<dbReference type="InterPro" id="IPR042096">
    <property type="entry name" value="Dihydro-acid_dehy_C"/>
</dbReference>
<keyword evidence="9 15" id="KW-0456">Lyase</keyword>
<feature type="domain" description="Dihydroxy-acid/6-phosphogluconate dehydratase N-terminal" evidence="17">
    <location>
        <begin position="47"/>
        <end position="369"/>
    </location>
</feature>
<keyword evidence="5 15" id="KW-0479">Metal-binding</keyword>
<keyword evidence="3 15" id="KW-0028">Amino-acid biosynthesis</keyword>
<dbReference type="PANTHER" id="PTHR21000">
    <property type="entry name" value="DIHYDROXY-ACID DEHYDRATASE DAD"/>
    <property type="match status" value="1"/>
</dbReference>
<evidence type="ECO:0000259" key="18">
    <source>
        <dbReference type="Pfam" id="PF24877"/>
    </source>
</evidence>
<dbReference type="Pfam" id="PF00920">
    <property type="entry name" value="ILVD_EDD_N"/>
    <property type="match status" value="1"/>
</dbReference>
<evidence type="ECO:0000256" key="8">
    <source>
        <dbReference type="ARBA" id="ARBA00023014"/>
    </source>
</evidence>
<dbReference type="GO" id="GO:0004160">
    <property type="term" value="F:dihydroxy-acid dehydratase activity"/>
    <property type="evidence" value="ECO:0007669"/>
    <property type="project" value="UniProtKB-EC"/>
</dbReference>
<evidence type="ECO:0000313" key="20">
    <source>
        <dbReference type="Proteomes" id="UP001205965"/>
    </source>
</evidence>
<sequence>MTKLTDSPDNDYVDIKPRSRDVTDGLESTAARGMLRAVGMGDDDWGKPQIGVASSWNEITPCNLTLRKLAGFAKEGVHAAGGYPLEFGTISVSDGISMGHEGMHYSLVSREVVTDSVETVMGAERLDGSVLLAGCDKSIPGMIMAAARLNLSSVFLYNGSTMPGTARFADGREEEVTLIDAFEAVGACRAGKLSQDEVDVIERAICPGEGACGGMYTANTMASAAEAMGMSLPGSAAPPAVHRDRIIHARQSGEAVVGLLRNGIRARDIITRDSLLNAVAVVMALGGSTNAVLHLLAIAHEAEVDLSLDDFNAVADKVPHLGDLKPFGRYVMADVFRIGGIPVVMKALLDAGLINGDCLTVTGRTVAENLADIRTPDPDGKILRALDNPMHATGGLSILHGSLAPEGAVVKTAGFDADVFNGTARVFDREQPAMDAVLNGELKKGDVVVIRYEGPKGGPGMREMLAITGAIKGAGIGKDVLLITDGRFSGGSTGLCIGHVAPEAVDGGPIAFIQDGDPIRVNIPERTIDVDIPEEELARRREAWQVPENPRLHGVLGKYAKLVQSASQGAVTY</sequence>
<evidence type="ECO:0000259" key="17">
    <source>
        <dbReference type="Pfam" id="PF00920"/>
    </source>
</evidence>
<evidence type="ECO:0000256" key="6">
    <source>
        <dbReference type="ARBA" id="ARBA00022842"/>
    </source>
</evidence>
<comment type="pathway">
    <text evidence="13 15">Amino-acid biosynthesis; L-isoleucine biosynthesis; L-isoleucine from 2-oxobutanoate: step 3/4.</text>
</comment>
<dbReference type="NCBIfam" id="TIGR00110">
    <property type="entry name" value="ilvD"/>
    <property type="match status" value="1"/>
</dbReference>
<reference evidence="19 20" key="1">
    <citation type="submission" date="2022-08" db="EMBL/GenBank/DDBJ databases">
        <title>YIM 101645 draft genome.</title>
        <authorList>
            <person name="Chen X."/>
        </authorList>
    </citation>
    <scope>NUCLEOTIDE SEQUENCE [LARGE SCALE GENOMIC DNA]</scope>
    <source>
        <strain evidence="19 20">YIM 101645</strain>
    </source>
</reference>
<evidence type="ECO:0000256" key="15">
    <source>
        <dbReference type="HAMAP-Rule" id="MF_00012"/>
    </source>
</evidence>
<dbReference type="EMBL" id="JANWTC010000037">
    <property type="protein sequence ID" value="MCS5480993.1"/>
    <property type="molecule type" value="Genomic_DNA"/>
</dbReference>
<comment type="caution">
    <text evidence="19">The sequence shown here is derived from an EMBL/GenBank/DDBJ whole genome shotgun (WGS) entry which is preliminary data.</text>
</comment>
<evidence type="ECO:0000256" key="1">
    <source>
        <dbReference type="ARBA" id="ARBA00001946"/>
    </source>
</evidence>
<dbReference type="InterPro" id="IPR000581">
    <property type="entry name" value="ILV_EDD_N"/>
</dbReference>
<dbReference type="HAMAP" id="MF_00012">
    <property type="entry name" value="IlvD"/>
    <property type="match status" value="1"/>
</dbReference>
<organism evidence="19 20">
    <name type="scientific">Corynebacterium lemuris</name>
    <dbReference type="NCBI Taxonomy" id="1859292"/>
    <lineage>
        <taxon>Bacteria</taxon>
        <taxon>Bacillati</taxon>
        <taxon>Actinomycetota</taxon>
        <taxon>Actinomycetes</taxon>
        <taxon>Mycobacteriales</taxon>
        <taxon>Corynebacteriaceae</taxon>
        <taxon>Corynebacterium</taxon>
    </lineage>
</organism>
<dbReference type="InterPro" id="IPR037237">
    <property type="entry name" value="IlvD/EDD_N"/>
</dbReference>
<comment type="function">
    <text evidence="15">Functions in the biosynthesis of branched-chain amino acids. Catalyzes the dehydration of (2R,3R)-2,3-dihydroxy-3-methylpentanoate (2,3-dihydroxy-3-methylvalerate) into 2-oxo-3-methylpentanoate (2-oxo-3-methylvalerate) and of (2R)-2,3-dihydroxy-3-methylbutanoate (2,3-dihydroxyisovalerate) into 2-oxo-3-methylbutanoate (2-oxoisovalerate), the penultimate precursor to L-isoleucine and L-valine, respectively.</text>
</comment>
<comment type="catalytic activity">
    <reaction evidence="15">
        <text>(2R,3R)-2,3-dihydroxy-3-methylpentanoate = (S)-3-methyl-2-oxopentanoate + H2O</text>
        <dbReference type="Rhea" id="RHEA:27694"/>
        <dbReference type="ChEBI" id="CHEBI:15377"/>
        <dbReference type="ChEBI" id="CHEBI:35146"/>
        <dbReference type="ChEBI" id="CHEBI:49258"/>
        <dbReference type="EC" id="4.2.1.9"/>
    </reaction>
</comment>
<evidence type="ECO:0000256" key="16">
    <source>
        <dbReference type="SAM" id="MobiDB-lite"/>
    </source>
</evidence>
<keyword evidence="4 15" id="KW-0001">2Fe-2S</keyword>
<evidence type="ECO:0000256" key="2">
    <source>
        <dbReference type="ARBA" id="ARBA00006486"/>
    </source>
</evidence>
<comment type="cofactor">
    <cofactor evidence="1 15">
        <name>Mg(2+)</name>
        <dbReference type="ChEBI" id="CHEBI:18420"/>
    </cofactor>
</comment>
<dbReference type="PROSITE" id="PS00887">
    <property type="entry name" value="ILVD_EDD_2"/>
    <property type="match status" value="1"/>
</dbReference>
<dbReference type="SUPFAM" id="SSF143975">
    <property type="entry name" value="IlvD/EDD N-terminal domain-like"/>
    <property type="match status" value="1"/>
</dbReference>
<evidence type="ECO:0000256" key="9">
    <source>
        <dbReference type="ARBA" id="ARBA00023239"/>
    </source>
</evidence>
<evidence type="ECO:0000256" key="11">
    <source>
        <dbReference type="ARBA" id="ARBA00029304"/>
    </source>
</evidence>
<evidence type="ECO:0000256" key="10">
    <source>
        <dbReference type="ARBA" id="ARBA00023304"/>
    </source>
</evidence>
<feature type="binding site" evidence="15">
    <location>
        <position position="94"/>
    </location>
    <ligand>
        <name>Mg(2+)</name>
        <dbReference type="ChEBI" id="CHEBI:18420"/>
    </ligand>
</feature>
<evidence type="ECO:0000256" key="7">
    <source>
        <dbReference type="ARBA" id="ARBA00023004"/>
    </source>
</evidence>
<dbReference type="SUPFAM" id="SSF52016">
    <property type="entry name" value="LeuD/IlvD-like"/>
    <property type="match status" value="1"/>
</dbReference>
<dbReference type="RefSeq" id="WP_259429045.1">
    <property type="nucleotide sequence ID" value="NZ_JANWTC010000037.1"/>
</dbReference>
<name>A0ABT2G2N3_9CORY</name>
<evidence type="ECO:0000256" key="5">
    <source>
        <dbReference type="ARBA" id="ARBA00022723"/>
    </source>
</evidence>
<dbReference type="PANTHER" id="PTHR21000:SF5">
    <property type="entry name" value="DIHYDROXY-ACID DEHYDRATASE, MITOCHONDRIAL"/>
    <property type="match status" value="1"/>
</dbReference>
<evidence type="ECO:0000256" key="4">
    <source>
        <dbReference type="ARBA" id="ARBA00022714"/>
    </source>
</evidence>
<comment type="pathway">
    <text evidence="12 15">Amino-acid biosynthesis; L-valine biosynthesis; L-valine from pyruvate: step 3/4.</text>
</comment>
<feature type="compositionally biased region" description="Basic and acidic residues" evidence="16">
    <location>
        <begin position="13"/>
        <end position="23"/>
    </location>
</feature>
<feature type="binding site" description="via carbamate group" evidence="15">
    <location>
        <position position="137"/>
    </location>
    <ligand>
        <name>Mg(2+)</name>
        <dbReference type="ChEBI" id="CHEBI:18420"/>
    </ligand>
</feature>
<dbReference type="InterPro" id="IPR004404">
    <property type="entry name" value="DihydroxyA_deHydtase"/>
</dbReference>
<comment type="subunit">
    <text evidence="15">Homodimer.</text>
</comment>
<proteinExistence type="inferred from homology"/>
<keyword evidence="7 15" id="KW-0408">Iron</keyword>
<feature type="active site" description="Proton acceptor" evidence="15">
    <location>
        <position position="489"/>
    </location>
</feature>
<keyword evidence="6 15" id="KW-0460">Magnesium</keyword>
<feature type="binding site" evidence="15">
    <location>
        <position position="136"/>
    </location>
    <ligand>
        <name>Mg(2+)</name>
        <dbReference type="ChEBI" id="CHEBI:18420"/>
    </ligand>
</feature>
<dbReference type="InterPro" id="IPR020558">
    <property type="entry name" value="DiOHA_6PGluconate_deHydtase_CS"/>
</dbReference>
<dbReference type="NCBIfam" id="NF002068">
    <property type="entry name" value="PRK00911.1"/>
    <property type="match status" value="1"/>
</dbReference>
<protein>
    <recommendedName>
        <fullName evidence="14 15">Dihydroxy-acid dehydratase</fullName>
        <shortName evidence="15">DAD</shortName>
        <ecNumber evidence="14 15">4.2.1.9</ecNumber>
    </recommendedName>
</protein>
<dbReference type="PROSITE" id="PS00886">
    <property type="entry name" value="ILVD_EDD_1"/>
    <property type="match status" value="1"/>
</dbReference>
<dbReference type="InterPro" id="IPR050165">
    <property type="entry name" value="DHAD_IlvD/Edd"/>
</dbReference>
<dbReference type="Pfam" id="PF24877">
    <property type="entry name" value="ILV_EDD_C"/>
    <property type="match status" value="1"/>
</dbReference>
<feature type="binding site" evidence="15">
    <location>
        <position position="463"/>
    </location>
    <ligand>
        <name>Mg(2+)</name>
        <dbReference type="ChEBI" id="CHEBI:18420"/>
    </ligand>
</feature>
<keyword evidence="10 15" id="KW-0100">Branched-chain amino acid biosynthesis</keyword>
<evidence type="ECO:0000256" key="12">
    <source>
        <dbReference type="ARBA" id="ARBA00029436"/>
    </source>
</evidence>
<feature type="modified residue" description="N6-carboxylysine" evidence="15">
    <location>
        <position position="137"/>
    </location>
</feature>
<comment type="cofactor">
    <cofactor evidence="15">
        <name>[2Fe-2S] cluster</name>
        <dbReference type="ChEBI" id="CHEBI:190135"/>
    </cofactor>
    <text evidence="15">Binds 1 [2Fe-2S] cluster per subunit. This cluster acts as a Lewis acid cofactor.</text>
</comment>
<dbReference type="Gene3D" id="3.50.30.80">
    <property type="entry name" value="IlvD/EDD C-terminal domain-like"/>
    <property type="match status" value="1"/>
</dbReference>
<gene>
    <name evidence="15 19" type="primary">ilvD</name>
    <name evidence="19" type="ORF">NYP18_15240</name>
</gene>
<evidence type="ECO:0000256" key="14">
    <source>
        <dbReference type="ARBA" id="ARBA00029490"/>
    </source>
</evidence>
<comment type="caution">
    <text evidence="15">Lacks conserved residue(s) required for the propagation of feature annotation.</text>
</comment>
<dbReference type="EC" id="4.2.1.9" evidence="14 15"/>
<feature type="region of interest" description="Disordered" evidence="16">
    <location>
        <begin position="1"/>
        <end position="25"/>
    </location>
</feature>
<keyword evidence="20" id="KW-1185">Reference proteome</keyword>
<keyword evidence="8 15" id="KW-0411">Iron-sulfur</keyword>
<dbReference type="InterPro" id="IPR056740">
    <property type="entry name" value="ILV_EDD_C"/>
</dbReference>
<feature type="domain" description="Dihydroxy-acid/6-phosphogluconate dehydratase C-terminal" evidence="18">
    <location>
        <begin position="381"/>
        <end position="570"/>
    </location>
</feature>
<evidence type="ECO:0000256" key="13">
    <source>
        <dbReference type="ARBA" id="ARBA00029437"/>
    </source>
</evidence>
<evidence type="ECO:0000313" key="19">
    <source>
        <dbReference type="EMBL" id="MCS5480993.1"/>
    </source>
</evidence>
<dbReference type="Proteomes" id="UP001205965">
    <property type="component" value="Unassembled WGS sequence"/>
</dbReference>
<feature type="binding site" evidence="15">
    <location>
        <position position="62"/>
    </location>
    <ligand>
        <name>[2Fe-2S] cluster</name>
        <dbReference type="ChEBI" id="CHEBI:190135"/>
    </ligand>
</feature>
<comment type="similarity">
    <text evidence="2 15">Belongs to the IlvD/Edd family.</text>
</comment>
<comment type="catalytic activity">
    <reaction evidence="11">
        <text>(2R)-2,3-dihydroxy-3-methylbutanoate = 3-methyl-2-oxobutanoate + H2O</text>
        <dbReference type="Rhea" id="RHEA:24809"/>
        <dbReference type="ChEBI" id="CHEBI:11851"/>
        <dbReference type="ChEBI" id="CHEBI:15377"/>
        <dbReference type="ChEBI" id="CHEBI:49072"/>
        <dbReference type="EC" id="4.2.1.9"/>
    </reaction>
    <physiologicalReaction direction="left-to-right" evidence="11">
        <dbReference type="Rhea" id="RHEA:24810"/>
    </physiologicalReaction>
</comment>